<dbReference type="EMBL" id="BARU01034974">
    <property type="protein sequence ID" value="GAH69731.1"/>
    <property type="molecule type" value="Genomic_DNA"/>
</dbReference>
<gene>
    <name evidence="2" type="ORF">S03H2_54816</name>
</gene>
<name>X1HHT5_9ZZZZ</name>
<dbReference type="AlphaFoldDB" id="X1HHT5"/>
<sequence>SNQRKQEEQKRKEWEQREVNNYARERNEYNRALGACLEGRGYTVK</sequence>
<protein>
    <submittedName>
        <fullName evidence="2">Uncharacterized protein</fullName>
    </submittedName>
</protein>
<evidence type="ECO:0000313" key="2">
    <source>
        <dbReference type="EMBL" id="GAH69731.1"/>
    </source>
</evidence>
<accession>X1HHT5</accession>
<organism evidence="2">
    <name type="scientific">marine sediment metagenome</name>
    <dbReference type="NCBI Taxonomy" id="412755"/>
    <lineage>
        <taxon>unclassified sequences</taxon>
        <taxon>metagenomes</taxon>
        <taxon>ecological metagenomes</taxon>
    </lineage>
</organism>
<evidence type="ECO:0000256" key="1">
    <source>
        <dbReference type="SAM" id="Coils"/>
    </source>
</evidence>
<comment type="caution">
    <text evidence="2">The sequence shown here is derived from an EMBL/GenBank/DDBJ whole genome shotgun (WGS) entry which is preliminary data.</text>
</comment>
<keyword evidence="1" id="KW-0175">Coiled coil</keyword>
<proteinExistence type="predicted"/>
<feature type="non-terminal residue" evidence="2">
    <location>
        <position position="1"/>
    </location>
</feature>
<reference evidence="2" key="1">
    <citation type="journal article" date="2014" name="Front. Microbiol.">
        <title>High frequency of phylogenetically diverse reductive dehalogenase-homologous genes in deep subseafloor sedimentary metagenomes.</title>
        <authorList>
            <person name="Kawai M."/>
            <person name="Futagami T."/>
            <person name="Toyoda A."/>
            <person name="Takaki Y."/>
            <person name="Nishi S."/>
            <person name="Hori S."/>
            <person name="Arai W."/>
            <person name="Tsubouchi T."/>
            <person name="Morono Y."/>
            <person name="Uchiyama I."/>
            <person name="Ito T."/>
            <person name="Fujiyama A."/>
            <person name="Inagaki F."/>
            <person name="Takami H."/>
        </authorList>
    </citation>
    <scope>NUCLEOTIDE SEQUENCE</scope>
    <source>
        <strain evidence="2">Expedition CK06-06</strain>
    </source>
</reference>
<feature type="coiled-coil region" evidence="1">
    <location>
        <begin position="5"/>
        <end position="32"/>
    </location>
</feature>